<dbReference type="AlphaFoldDB" id="F9FTQ3"/>
<keyword evidence="1" id="KW-0812">Transmembrane</keyword>
<feature type="transmembrane region" description="Helical" evidence="1">
    <location>
        <begin position="308"/>
        <end position="332"/>
    </location>
</feature>
<feature type="transmembrane region" description="Helical" evidence="1">
    <location>
        <begin position="384"/>
        <end position="403"/>
    </location>
</feature>
<dbReference type="InterPro" id="IPR056121">
    <property type="entry name" value="DUF7704"/>
</dbReference>
<name>F9FTQ3_FUSOF</name>
<keyword evidence="1" id="KW-1133">Transmembrane helix</keyword>
<feature type="transmembrane region" description="Helical" evidence="1">
    <location>
        <begin position="423"/>
        <end position="440"/>
    </location>
</feature>
<dbReference type="Gene3D" id="1.20.1050.10">
    <property type="match status" value="1"/>
</dbReference>
<gene>
    <name evidence="3" type="ORF">FOXB_09784</name>
</gene>
<organism evidence="3">
    <name type="scientific">Fusarium oxysporum (strain Fo5176)</name>
    <name type="common">Fusarium vascular wilt</name>
    <dbReference type="NCBI Taxonomy" id="660025"/>
    <lineage>
        <taxon>Eukaryota</taxon>
        <taxon>Fungi</taxon>
        <taxon>Dikarya</taxon>
        <taxon>Ascomycota</taxon>
        <taxon>Pezizomycotina</taxon>
        <taxon>Sordariomycetes</taxon>
        <taxon>Hypocreomycetidae</taxon>
        <taxon>Hypocreales</taxon>
        <taxon>Nectriaceae</taxon>
        <taxon>Fusarium</taxon>
        <taxon>Fusarium oxysporum species complex</taxon>
    </lineage>
</organism>
<dbReference type="OrthoDB" id="3587182at2759"/>
<evidence type="ECO:0000256" key="1">
    <source>
        <dbReference type="SAM" id="Phobius"/>
    </source>
</evidence>
<sequence length="449" mass="51066">MSAYYKHTLFLWIEGYFPKRIAYYLLSKGICSSVEQLYDGKTNESNLKIVPITFTGGGFVSEDPEEPLPPGTKVPALRLDDTESGRSIWIHETWSIINYLEEVFDGNNYRQMWSTNPIDRAITQDVLSYIALATDAGRIWLVNCAPYMAAFWNIPASELSLPVGRRARREFEGHFKTLQNVAAGNLTSTGWLTPAADGGPGMADVMLAATVRHTELSWREFILEDEELGRLRKWYEKFKTVEFWYELEETGRFPENAKRAAVVTSRPVLPWEPSRGLDNFSALINRTSTSRTATSNTMARTTLTHIPLAYRILFLWFEPFAAFAGSFIIWFSPEMFLNTMTPTAKFAPDNRVIYNQVAATYTLFAYNEAILLRATNDLRVWRTVLIGILICDALHLYASWLAIPDVFWNPAAWRWEDWANLGSLWGQGAVRIAFLMGVGLQGNTRVKSD</sequence>
<evidence type="ECO:0000313" key="3">
    <source>
        <dbReference type="EMBL" id="EGU79737.1"/>
    </source>
</evidence>
<reference evidence="3" key="1">
    <citation type="journal article" date="2012" name="Mol. Plant Microbe Interact.">
        <title>A highly conserved effector in Fusarium oxysporum is required for full virulence on Arabidopsis.</title>
        <authorList>
            <person name="Thatcher L.F."/>
            <person name="Gardiner D.M."/>
            <person name="Kazan K."/>
            <person name="Manners J."/>
        </authorList>
    </citation>
    <scope>NUCLEOTIDE SEQUENCE [LARGE SCALE GENOMIC DNA]</scope>
    <source>
        <strain evidence="3">Fo5176</strain>
    </source>
</reference>
<dbReference type="InterPro" id="IPR004045">
    <property type="entry name" value="Glutathione_S-Trfase_N"/>
</dbReference>
<proteinExistence type="predicted"/>
<dbReference type="PANTHER" id="PTHR37019:SF1">
    <property type="entry name" value="EXPERA DOMAIN-CONTAINING PROTEIN"/>
    <property type="match status" value="1"/>
</dbReference>
<dbReference type="Gene3D" id="3.40.30.10">
    <property type="entry name" value="Glutaredoxin"/>
    <property type="match status" value="1"/>
</dbReference>
<dbReference type="PaxDb" id="5507-FOXG_12181P0"/>
<dbReference type="Pfam" id="PF24803">
    <property type="entry name" value="DUF7704"/>
    <property type="match status" value="1"/>
</dbReference>
<keyword evidence="1" id="KW-0472">Membrane</keyword>
<feature type="domain" description="GST N-terminal" evidence="2">
    <location>
        <begin position="18"/>
        <end position="108"/>
    </location>
</feature>
<comment type="caution">
    <text evidence="3">The sequence shown here is derived from an EMBL/GenBank/DDBJ whole genome shotgun (WGS) entry which is preliminary data.</text>
</comment>
<dbReference type="PANTHER" id="PTHR37019">
    <property type="entry name" value="CHROMOSOME 1, WHOLE GENOME SHOTGUN SEQUENCE"/>
    <property type="match status" value="1"/>
</dbReference>
<feature type="transmembrane region" description="Helical" evidence="1">
    <location>
        <begin position="352"/>
        <end position="372"/>
    </location>
</feature>
<dbReference type="STRING" id="660025.F9FTQ3"/>
<accession>F9FTQ3</accession>
<dbReference type="PROSITE" id="PS50404">
    <property type="entry name" value="GST_NTER"/>
    <property type="match status" value="1"/>
</dbReference>
<dbReference type="EMBL" id="AFQF01002612">
    <property type="protein sequence ID" value="EGU79737.1"/>
    <property type="molecule type" value="Genomic_DNA"/>
</dbReference>
<protein>
    <recommendedName>
        <fullName evidence="2">GST N-terminal domain-containing protein</fullName>
    </recommendedName>
</protein>
<evidence type="ECO:0000259" key="2">
    <source>
        <dbReference type="PROSITE" id="PS50404"/>
    </source>
</evidence>